<reference evidence="4 5" key="1">
    <citation type="journal article" date="2015" name="Sci. Rep.">
        <title>Genome of the facultative scuticociliatosis pathogen Pseudocohnilembus persalinus provides insight into its virulence through horizontal gene transfer.</title>
        <authorList>
            <person name="Xiong J."/>
            <person name="Wang G."/>
            <person name="Cheng J."/>
            <person name="Tian M."/>
            <person name="Pan X."/>
            <person name="Warren A."/>
            <person name="Jiang C."/>
            <person name="Yuan D."/>
            <person name="Miao W."/>
        </authorList>
    </citation>
    <scope>NUCLEOTIDE SEQUENCE [LARGE SCALE GENOMIC DNA]</scope>
    <source>
        <strain evidence="4">36N120E</strain>
    </source>
</reference>
<dbReference type="AlphaFoldDB" id="A0A0V0QRZ9"/>
<proteinExistence type="predicted"/>
<evidence type="ECO:0000313" key="5">
    <source>
        <dbReference type="Proteomes" id="UP000054937"/>
    </source>
</evidence>
<feature type="region of interest" description="Disordered" evidence="3">
    <location>
        <begin position="415"/>
        <end position="437"/>
    </location>
</feature>
<evidence type="ECO:0000256" key="3">
    <source>
        <dbReference type="SAM" id="MobiDB-lite"/>
    </source>
</evidence>
<feature type="compositionally biased region" description="Basic and acidic residues" evidence="3">
    <location>
        <begin position="727"/>
        <end position="738"/>
    </location>
</feature>
<evidence type="ECO:0000313" key="4">
    <source>
        <dbReference type="EMBL" id="KRX04996.1"/>
    </source>
</evidence>
<feature type="compositionally biased region" description="Polar residues" evidence="3">
    <location>
        <begin position="274"/>
        <end position="283"/>
    </location>
</feature>
<keyword evidence="1 2" id="KW-0175">Coiled coil</keyword>
<feature type="compositionally biased region" description="Polar residues" evidence="3">
    <location>
        <begin position="423"/>
        <end position="437"/>
    </location>
</feature>
<feature type="region of interest" description="Disordered" evidence="3">
    <location>
        <begin position="360"/>
        <end position="383"/>
    </location>
</feature>
<dbReference type="PANTHER" id="PTHR21549:SF0">
    <property type="entry name" value="COILED-COIL DOMAIN-CONTAINING PROTEIN 112"/>
    <property type="match status" value="1"/>
</dbReference>
<feature type="region of interest" description="Disordered" evidence="3">
    <location>
        <begin position="250"/>
        <end position="301"/>
    </location>
</feature>
<name>A0A0V0QRZ9_PSEPJ</name>
<comment type="caution">
    <text evidence="4">The sequence shown here is derived from an EMBL/GenBank/DDBJ whole genome shotgun (WGS) entry which is preliminary data.</text>
</comment>
<sequence length="755" mass="91326">MSQVEFSHDQQDIEKIETNNKESWIQEYKDIRHEIFNFKFDLKKQLSLNYTSAKQKHVIMNLIKQEETREYAREIENNDIFKKINSLRNLCKKLIQLQGKKDKIEMQKNSNIIQFGDNEFNQDQLDQQNYELDIQLEKIMSQVNISIQEQEQNLNQFKEGQIEIFEKIASEEENLLSDLGSIYENLDDYRVIPPYIHYQKQEKQENLSLNQKEYTKKQKDTVSKFDALDKLNNILEQVDEEEQETRNYNQIDDDDQEDNDNSQNSQSVNKNESLNKLSQSSQIKEQNQSYSYQSSEKENQNKNVWQKADNINQWQKATKNIIQNDDDDEYLSNSNEDINQMDDSIDQIIKNDELYEEQIKKQKQEQKQLSQQNDTNNYKQDKNIAEKYQSRLKKKYGYLNQDKDDNLDLNFNQSKQEQDSEFDLTSQNQSQLEKKSIFNQNQLKSQTEVYMEEQEQIKKQIEDIDGQIKIIGGINCGWKSEDHTKFIQIKNKNKGKYQSEEFFTDLKFQMAYFEDEQLQKHIENYTQYVLLDRQKKQLLQEYKDSKNKQKSYEQNEVANKILKKKQNEIKKIQNKKLQTDKQKDQINRWKLIKEDKQDLQEQRSYLNFKQKQKEKEEKMKQRHIEQKQMVQEYQEMKFRKKELEQERILRQREEKKPQISYQTLSRIKQKEEQHFQKQITKVLTKKFVKEEEEARIQDFYERKNPVYSNVQSKLHQNTQAYQQKKKDKYDFNSDRFSQKGDNFAGFGIRMTGKKL</sequence>
<accession>A0A0V0QRZ9</accession>
<evidence type="ECO:0000256" key="2">
    <source>
        <dbReference type="SAM" id="Coils"/>
    </source>
</evidence>
<dbReference type="InterPro" id="IPR039902">
    <property type="entry name" value="CCDC148/CCDC112"/>
</dbReference>
<dbReference type="PANTHER" id="PTHR21549">
    <property type="entry name" value="MUTATED IN BLADDER CANCER 1"/>
    <property type="match status" value="1"/>
</dbReference>
<gene>
    <name evidence="4" type="ORF">PPERSA_06630</name>
</gene>
<organism evidence="4 5">
    <name type="scientific">Pseudocohnilembus persalinus</name>
    <name type="common">Ciliate</name>
    <dbReference type="NCBI Taxonomy" id="266149"/>
    <lineage>
        <taxon>Eukaryota</taxon>
        <taxon>Sar</taxon>
        <taxon>Alveolata</taxon>
        <taxon>Ciliophora</taxon>
        <taxon>Intramacronucleata</taxon>
        <taxon>Oligohymenophorea</taxon>
        <taxon>Scuticociliatia</taxon>
        <taxon>Philasterida</taxon>
        <taxon>Pseudocohnilembidae</taxon>
        <taxon>Pseudocohnilembus</taxon>
    </lineage>
</organism>
<protein>
    <submittedName>
        <fullName evidence="4">Uncharacterized protein</fullName>
    </submittedName>
</protein>
<feature type="compositionally biased region" description="Low complexity" evidence="3">
    <location>
        <begin position="284"/>
        <end position="294"/>
    </location>
</feature>
<dbReference type="InParanoid" id="A0A0V0QRZ9"/>
<keyword evidence="5" id="KW-1185">Reference proteome</keyword>
<dbReference type="EMBL" id="LDAU01000110">
    <property type="protein sequence ID" value="KRX04996.1"/>
    <property type="molecule type" value="Genomic_DNA"/>
</dbReference>
<feature type="compositionally biased region" description="Acidic residues" evidence="3">
    <location>
        <begin position="251"/>
        <end position="260"/>
    </location>
</feature>
<feature type="compositionally biased region" description="Low complexity" evidence="3">
    <location>
        <begin position="261"/>
        <end position="272"/>
    </location>
</feature>
<feature type="coiled-coil region" evidence="2">
    <location>
        <begin position="606"/>
        <end position="646"/>
    </location>
</feature>
<dbReference type="Proteomes" id="UP000054937">
    <property type="component" value="Unassembled WGS sequence"/>
</dbReference>
<feature type="region of interest" description="Disordered" evidence="3">
    <location>
        <begin position="712"/>
        <end position="742"/>
    </location>
</feature>
<evidence type="ECO:0000256" key="1">
    <source>
        <dbReference type="ARBA" id="ARBA00023054"/>
    </source>
</evidence>
<feature type="coiled-coil region" evidence="2">
    <location>
        <begin position="528"/>
        <end position="582"/>
    </location>
</feature>